<keyword evidence="4 10" id="KW-0812">Transmembrane</keyword>
<keyword evidence="7 10" id="KW-0472">Membrane</keyword>
<feature type="transmembrane region" description="Helical" evidence="10">
    <location>
        <begin position="83"/>
        <end position="101"/>
    </location>
</feature>
<dbReference type="InterPro" id="IPR003811">
    <property type="entry name" value="G3P_acylTferase_PlsY"/>
</dbReference>
<reference evidence="13" key="2">
    <citation type="submission" date="2016-11" db="EMBL/GenBank/DDBJ databases">
        <authorList>
            <person name="Jaros S."/>
            <person name="Januszkiewicz K."/>
            <person name="Wedrychowicz H."/>
        </authorList>
    </citation>
    <scope>NUCLEOTIDE SEQUENCE [LARGE SCALE GENOMIC DNA]</scope>
    <source>
        <strain evidence="13">DSM 4029</strain>
    </source>
</reference>
<evidence type="ECO:0000256" key="2">
    <source>
        <dbReference type="ARBA" id="ARBA00022516"/>
    </source>
</evidence>
<evidence type="ECO:0000256" key="1">
    <source>
        <dbReference type="ARBA" id="ARBA00022475"/>
    </source>
</evidence>
<dbReference type="PANTHER" id="PTHR30309:SF0">
    <property type="entry name" value="GLYCEROL-3-PHOSPHATE ACYLTRANSFERASE-RELATED"/>
    <property type="match status" value="1"/>
</dbReference>
<accession>A0AAQ1MFA1</accession>
<evidence type="ECO:0000256" key="9">
    <source>
        <dbReference type="ARBA" id="ARBA00023264"/>
    </source>
</evidence>
<comment type="caution">
    <text evidence="12">The sequence shown here is derived from an EMBL/GenBank/DDBJ whole genome shotgun (WGS) entry which is preliminary data.</text>
</comment>
<evidence type="ECO:0000313" key="14">
    <source>
        <dbReference type="Proteomes" id="UP000474718"/>
    </source>
</evidence>
<reference evidence="12" key="1">
    <citation type="submission" date="2016-11" db="EMBL/GenBank/DDBJ databases">
        <authorList>
            <person name="Varghese N."/>
            <person name="Submissions S."/>
        </authorList>
    </citation>
    <scope>NUCLEOTIDE SEQUENCE</scope>
    <source>
        <strain evidence="12">DSM 4029</strain>
    </source>
</reference>
<dbReference type="EMBL" id="FQVY01000003">
    <property type="protein sequence ID" value="SHG33174.1"/>
    <property type="molecule type" value="Genomic_DNA"/>
</dbReference>
<organism evidence="12 13">
    <name type="scientific">Bittarella massiliensis</name>
    <name type="common">ex Durand et al. 2017</name>
    <dbReference type="NCBI Taxonomy" id="1720313"/>
    <lineage>
        <taxon>Bacteria</taxon>
        <taxon>Bacillati</taxon>
        <taxon>Bacillota</taxon>
        <taxon>Clostridia</taxon>
        <taxon>Eubacteriales</taxon>
        <taxon>Oscillospiraceae</taxon>
        <taxon>Bittarella (ex Durand et al. 2017)</taxon>
    </lineage>
</organism>
<keyword evidence="3" id="KW-0808">Transferase</keyword>
<keyword evidence="14" id="KW-1185">Reference proteome</keyword>
<dbReference type="Pfam" id="PF02660">
    <property type="entry name" value="G3P_acyltransf"/>
    <property type="match status" value="1"/>
</dbReference>
<dbReference type="RefSeq" id="WP_021658730.1">
    <property type="nucleotide sequence ID" value="NZ_FQVY01000003.1"/>
</dbReference>
<dbReference type="Proteomes" id="UP000184089">
    <property type="component" value="Unassembled WGS sequence"/>
</dbReference>
<evidence type="ECO:0000256" key="5">
    <source>
        <dbReference type="ARBA" id="ARBA00022989"/>
    </source>
</evidence>
<evidence type="ECO:0000313" key="13">
    <source>
        <dbReference type="Proteomes" id="UP000184089"/>
    </source>
</evidence>
<feature type="transmembrane region" description="Helical" evidence="10">
    <location>
        <begin position="113"/>
        <end position="141"/>
    </location>
</feature>
<keyword evidence="9" id="KW-1208">Phospholipid metabolism</keyword>
<sequence length="209" mass="22487">MLPYLFYALLGFLSGSILYSALLPRWLRGIDIVAGSDDHNPGAANAFLLAGPQVGVLCVLCDLAKGFLPVFWAASRLPTQERLLFSLVLAAPVLGHAFSPWRQGRGGKAITASFGALLGLLPGSLVVFWLAALYLFFSLIAVIPDHRLRTLATFSLFTGGSFLLCPNKCIAAGCTLISAAVIFRHLSGAPHLRQERLKKAFARGYSVEK</sequence>
<evidence type="ECO:0000256" key="6">
    <source>
        <dbReference type="ARBA" id="ARBA00023098"/>
    </source>
</evidence>
<dbReference type="GO" id="GO:0043772">
    <property type="term" value="F:acyl-phosphate glycerol-3-phosphate acyltransferase activity"/>
    <property type="evidence" value="ECO:0007669"/>
    <property type="project" value="InterPro"/>
</dbReference>
<protein>
    <submittedName>
        <fullName evidence="11 12">Glycerol-3-phosphate acyltransferase</fullName>
    </submittedName>
</protein>
<evidence type="ECO:0000313" key="11">
    <source>
        <dbReference type="EMBL" id="MZL70428.1"/>
    </source>
</evidence>
<keyword evidence="12" id="KW-0012">Acyltransferase</keyword>
<evidence type="ECO:0000256" key="7">
    <source>
        <dbReference type="ARBA" id="ARBA00023136"/>
    </source>
</evidence>
<reference evidence="11 14" key="3">
    <citation type="journal article" date="2019" name="Nat. Med.">
        <title>A library of human gut bacterial isolates paired with longitudinal multiomics data enables mechanistic microbiome research.</title>
        <authorList>
            <person name="Poyet M."/>
            <person name="Groussin M."/>
            <person name="Gibbons S.M."/>
            <person name="Avila-Pacheco J."/>
            <person name="Jiang X."/>
            <person name="Kearney S.M."/>
            <person name="Perrotta A.R."/>
            <person name="Berdy B."/>
            <person name="Zhao S."/>
            <person name="Lieberman T.D."/>
            <person name="Swanson P.K."/>
            <person name="Smith M."/>
            <person name="Roesemann S."/>
            <person name="Alexander J.E."/>
            <person name="Rich S.A."/>
            <person name="Livny J."/>
            <person name="Vlamakis H."/>
            <person name="Clish C."/>
            <person name="Bullock K."/>
            <person name="Deik A."/>
            <person name="Scott J."/>
            <person name="Pierce K.A."/>
            <person name="Xavier R.J."/>
            <person name="Alm E.J."/>
        </authorList>
    </citation>
    <scope>NUCLEOTIDE SEQUENCE [LARGE SCALE GENOMIC DNA]</scope>
    <source>
        <strain evidence="11 14">BIOML-A2</strain>
    </source>
</reference>
<dbReference type="SMART" id="SM01207">
    <property type="entry name" value="G3P_acyltransf"/>
    <property type="match status" value="1"/>
</dbReference>
<evidence type="ECO:0000313" key="12">
    <source>
        <dbReference type="EMBL" id="SHG33174.1"/>
    </source>
</evidence>
<keyword evidence="5 10" id="KW-1133">Transmembrane helix</keyword>
<name>A0AAQ1MFA1_9FIRM</name>
<dbReference type="GO" id="GO:0008654">
    <property type="term" value="P:phospholipid biosynthetic process"/>
    <property type="evidence" value="ECO:0007669"/>
    <property type="project" value="UniProtKB-KW"/>
</dbReference>
<keyword evidence="2" id="KW-0444">Lipid biosynthesis</keyword>
<evidence type="ECO:0000256" key="8">
    <source>
        <dbReference type="ARBA" id="ARBA00023209"/>
    </source>
</evidence>
<dbReference type="PANTHER" id="PTHR30309">
    <property type="entry name" value="INNER MEMBRANE PROTEIN YGIH"/>
    <property type="match status" value="1"/>
</dbReference>
<dbReference type="EMBL" id="WWVX01000008">
    <property type="protein sequence ID" value="MZL70428.1"/>
    <property type="molecule type" value="Genomic_DNA"/>
</dbReference>
<evidence type="ECO:0000256" key="4">
    <source>
        <dbReference type="ARBA" id="ARBA00022692"/>
    </source>
</evidence>
<feature type="transmembrane region" description="Helical" evidence="10">
    <location>
        <begin position="6"/>
        <end position="27"/>
    </location>
</feature>
<gene>
    <name evidence="11" type="ORF">GT747_11755</name>
    <name evidence="12" type="ORF">SAMN05444424_2137</name>
</gene>
<keyword evidence="1" id="KW-1003">Cell membrane</keyword>
<evidence type="ECO:0000256" key="10">
    <source>
        <dbReference type="SAM" id="Phobius"/>
    </source>
</evidence>
<evidence type="ECO:0000256" key="3">
    <source>
        <dbReference type="ARBA" id="ARBA00022679"/>
    </source>
</evidence>
<proteinExistence type="predicted"/>
<dbReference type="AlphaFoldDB" id="A0AAQ1MFA1"/>
<dbReference type="GO" id="GO:0005886">
    <property type="term" value="C:plasma membrane"/>
    <property type="evidence" value="ECO:0007669"/>
    <property type="project" value="InterPro"/>
</dbReference>
<keyword evidence="6" id="KW-0443">Lipid metabolism</keyword>
<keyword evidence="8" id="KW-0594">Phospholipid biosynthesis</keyword>
<dbReference type="Proteomes" id="UP000474718">
    <property type="component" value="Unassembled WGS sequence"/>
</dbReference>